<keyword evidence="1" id="KW-0812">Transmembrane</keyword>
<organism evidence="3 4">
    <name type="scientific">Rhizosphaericola mali</name>
    <dbReference type="NCBI Taxonomy" id="2545455"/>
    <lineage>
        <taxon>Bacteria</taxon>
        <taxon>Pseudomonadati</taxon>
        <taxon>Bacteroidota</taxon>
        <taxon>Chitinophagia</taxon>
        <taxon>Chitinophagales</taxon>
        <taxon>Chitinophagaceae</taxon>
        <taxon>Rhizosphaericola</taxon>
    </lineage>
</organism>
<keyword evidence="1" id="KW-1133">Transmembrane helix</keyword>
<feature type="transmembrane region" description="Helical" evidence="1">
    <location>
        <begin position="317"/>
        <end position="338"/>
    </location>
</feature>
<proteinExistence type="predicted"/>
<evidence type="ECO:0000313" key="3">
    <source>
        <dbReference type="EMBL" id="QES90257.1"/>
    </source>
</evidence>
<feature type="transmembrane region" description="Helical" evidence="1">
    <location>
        <begin position="173"/>
        <end position="191"/>
    </location>
</feature>
<sequence>MSQNTLAPKQHYVLLDGLRGIAAISVVIFHFMEMMITDYEKIFIAHGFLAVDFFFCLSGFVVAYSYDDRIQSMGLKTFFRSRLIRLHPLVVIGTILGLIALIVDPFSNEFHTFNLGQIILLFIASILVIPLPIMKDRAFNLFGLNAPEWSLFWEYIANILYALILFKLSKKIIVVLMAIFAIALCHATARAGNIAGGWGKDTFWDGGIRLGFSFSMGMLIYRYKLSIKNNFGFLIFAILLFLMMISPFSKMNYILEPIIVILIFPIIIMMGIGSKYATKSSKFIKLLGNISYPLYMTHYAFIWIFNHYYTKVKPENSTVAIVIITTIIVMLAIAYVTMQYVDGPIRKYLTTKFKK</sequence>
<feature type="transmembrane region" description="Helical" evidence="1">
    <location>
        <begin position="254"/>
        <end position="274"/>
    </location>
</feature>
<feature type="transmembrane region" description="Helical" evidence="1">
    <location>
        <begin position="286"/>
        <end position="305"/>
    </location>
</feature>
<dbReference type="PANTHER" id="PTHR23028">
    <property type="entry name" value="ACETYLTRANSFERASE"/>
    <property type="match status" value="1"/>
</dbReference>
<keyword evidence="1" id="KW-0472">Membrane</keyword>
<dbReference type="KEGG" id="arac:E0W69_016905"/>
<feature type="transmembrane region" description="Helical" evidence="1">
    <location>
        <begin position="12"/>
        <end position="31"/>
    </location>
</feature>
<gene>
    <name evidence="3" type="ORF">E0W69_016905</name>
</gene>
<dbReference type="AlphaFoldDB" id="A0A5P2G4Y7"/>
<dbReference type="RefSeq" id="WP_131331220.1">
    <property type="nucleotide sequence ID" value="NZ_CP044016.1"/>
</dbReference>
<dbReference type="InterPro" id="IPR002656">
    <property type="entry name" value="Acyl_transf_3_dom"/>
</dbReference>
<dbReference type="Pfam" id="PF01757">
    <property type="entry name" value="Acyl_transf_3"/>
    <property type="match status" value="1"/>
</dbReference>
<keyword evidence="3" id="KW-0808">Transferase</keyword>
<feature type="domain" description="Acyltransferase 3" evidence="2">
    <location>
        <begin position="15"/>
        <end position="334"/>
    </location>
</feature>
<dbReference type="EMBL" id="CP044016">
    <property type="protein sequence ID" value="QES90257.1"/>
    <property type="molecule type" value="Genomic_DNA"/>
</dbReference>
<dbReference type="PANTHER" id="PTHR23028:SF134">
    <property type="entry name" value="PUTATIVE (AFU_ORTHOLOGUE AFUA_4G08520)-RELATED"/>
    <property type="match status" value="1"/>
</dbReference>
<dbReference type="OrthoDB" id="9796461at2"/>
<feature type="transmembrane region" description="Helical" evidence="1">
    <location>
        <begin position="86"/>
        <end position="103"/>
    </location>
</feature>
<reference evidence="3 4" key="1">
    <citation type="submission" date="2019-09" db="EMBL/GenBank/DDBJ databases">
        <title>Complete genome sequence of Arachidicoccus sp. B3-10 isolated from apple orchard soil.</title>
        <authorList>
            <person name="Kim H.S."/>
            <person name="Han K.-I."/>
            <person name="Suh M.K."/>
            <person name="Lee K.C."/>
            <person name="Eom M.K."/>
            <person name="Kim J.-S."/>
            <person name="Kang S.W."/>
            <person name="Sin Y."/>
            <person name="Lee J.-S."/>
        </authorList>
    </citation>
    <scope>NUCLEOTIDE SEQUENCE [LARGE SCALE GENOMIC DNA]</scope>
    <source>
        <strain evidence="3 4">B3-10</strain>
    </source>
</reference>
<feature type="transmembrane region" description="Helical" evidence="1">
    <location>
        <begin position="203"/>
        <end position="223"/>
    </location>
</feature>
<protein>
    <submittedName>
        <fullName evidence="3">Acyltransferase</fullName>
    </submittedName>
</protein>
<accession>A0A5P2G4Y7</accession>
<feature type="transmembrane region" description="Helical" evidence="1">
    <location>
        <begin position="230"/>
        <end position="248"/>
    </location>
</feature>
<keyword evidence="4" id="KW-1185">Reference proteome</keyword>
<dbReference type="Proteomes" id="UP000292424">
    <property type="component" value="Chromosome"/>
</dbReference>
<evidence type="ECO:0000259" key="2">
    <source>
        <dbReference type="Pfam" id="PF01757"/>
    </source>
</evidence>
<feature type="transmembrane region" description="Helical" evidence="1">
    <location>
        <begin position="43"/>
        <end position="66"/>
    </location>
</feature>
<dbReference type="GO" id="GO:0016747">
    <property type="term" value="F:acyltransferase activity, transferring groups other than amino-acyl groups"/>
    <property type="evidence" value="ECO:0007669"/>
    <property type="project" value="InterPro"/>
</dbReference>
<dbReference type="InterPro" id="IPR050879">
    <property type="entry name" value="Acyltransferase_3"/>
</dbReference>
<keyword evidence="3" id="KW-0012">Acyltransferase</keyword>
<feature type="transmembrane region" description="Helical" evidence="1">
    <location>
        <begin position="115"/>
        <end position="134"/>
    </location>
</feature>
<name>A0A5P2G4Y7_9BACT</name>
<evidence type="ECO:0000256" key="1">
    <source>
        <dbReference type="SAM" id="Phobius"/>
    </source>
</evidence>
<evidence type="ECO:0000313" key="4">
    <source>
        <dbReference type="Proteomes" id="UP000292424"/>
    </source>
</evidence>